<evidence type="ECO:0000256" key="9">
    <source>
        <dbReference type="RuleBase" id="RU004389"/>
    </source>
</evidence>
<dbReference type="InterPro" id="IPR001059">
    <property type="entry name" value="Transl_elong_P/YeiP_cen"/>
</dbReference>
<dbReference type="InterPro" id="IPR020599">
    <property type="entry name" value="Transl_elong_fac_P/YeiP"/>
</dbReference>
<dbReference type="Pfam" id="PF01132">
    <property type="entry name" value="EFP"/>
    <property type="match status" value="1"/>
</dbReference>
<dbReference type="SMART" id="SM00841">
    <property type="entry name" value="Elong-fact-P_C"/>
    <property type="match status" value="1"/>
</dbReference>
<dbReference type="FunFam" id="2.40.50.140:FF:000009">
    <property type="entry name" value="Elongation factor P"/>
    <property type="match status" value="1"/>
</dbReference>
<evidence type="ECO:0000256" key="5">
    <source>
        <dbReference type="ARBA" id="ARBA00022768"/>
    </source>
</evidence>
<dbReference type="SMART" id="SM01185">
    <property type="entry name" value="EFP"/>
    <property type="match status" value="1"/>
</dbReference>
<dbReference type="InterPro" id="IPR011768">
    <property type="entry name" value="Transl_elongation_fac_P"/>
</dbReference>
<dbReference type="AlphaFoldDB" id="A0A9D7SC50"/>
<dbReference type="SUPFAM" id="SSF50104">
    <property type="entry name" value="Translation proteins SH3-like domain"/>
    <property type="match status" value="1"/>
</dbReference>
<keyword evidence="5 7" id="KW-0251">Elongation factor</keyword>
<feature type="domain" description="Elongation factor P C-terminal" evidence="10">
    <location>
        <begin position="130"/>
        <end position="185"/>
    </location>
</feature>
<evidence type="ECO:0000256" key="1">
    <source>
        <dbReference type="ARBA" id="ARBA00004496"/>
    </source>
</evidence>
<dbReference type="InterPro" id="IPR014722">
    <property type="entry name" value="Rib_uL2_dom2"/>
</dbReference>
<comment type="similarity">
    <text evidence="3 7 9">Belongs to the elongation factor P family.</text>
</comment>
<dbReference type="GO" id="GO:0003746">
    <property type="term" value="F:translation elongation factor activity"/>
    <property type="evidence" value="ECO:0007669"/>
    <property type="project" value="UniProtKB-UniRule"/>
</dbReference>
<dbReference type="HAMAP" id="MF_00141">
    <property type="entry name" value="EF_P"/>
    <property type="match status" value="1"/>
</dbReference>
<comment type="caution">
    <text evidence="12">The sequence shown here is derived from an EMBL/GenBank/DDBJ whole genome shotgun (WGS) entry which is preliminary data.</text>
</comment>
<organism evidence="12 13">
    <name type="scientific">Candidatus Defluviibacterium haderslevense</name>
    <dbReference type="NCBI Taxonomy" id="2981993"/>
    <lineage>
        <taxon>Bacteria</taxon>
        <taxon>Pseudomonadati</taxon>
        <taxon>Bacteroidota</taxon>
        <taxon>Saprospiria</taxon>
        <taxon>Saprospirales</taxon>
        <taxon>Saprospiraceae</taxon>
        <taxon>Candidatus Defluviibacterium</taxon>
    </lineage>
</organism>
<accession>A0A9D7SC50</accession>
<dbReference type="NCBIfam" id="TIGR00038">
    <property type="entry name" value="efp"/>
    <property type="match status" value="1"/>
</dbReference>
<dbReference type="SUPFAM" id="SSF50249">
    <property type="entry name" value="Nucleic acid-binding proteins"/>
    <property type="match status" value="2"/>
</dbReference>
<dbReference type="PROSITE" id="PS01275">
    <property type="entry name" value="EFP"/>
    <property type="match status" value="1"/>
</dbReference>
<keyword evidence="4 7" id="KW-0963">Cytoplasm</keyword>
<dbReference type="GO" id="GO:0043043">
    <property type="term" value="P:peptide biosynthetic process"/>
    <property type="evidence" value="ECO:0007669"/>
    <property type="project" value="InterPro"/>
</dbReference>
<evidence type="ECO:0000256" key="4">
    <source>
        <dbReference type="ARBA" id="ARBA00022490"/>
    </source>
</evidence>
<evidence type="ECO:0000313" key="12">
    <source>
        <dbReference type="EMBL" id="MBK9719912.1"/>
    </source>
</evidence>
<protein>
    <recommendedName>
        <fullName evidence="7 8">Elongation factor P</fullName>
        <shortName evidence="7">EF-P</shortName>
    </recommendedName>
</protein>
<dbReference type="CDD" id="cd04470">
    <property type="entry name" value="S1_EF-P_repeat_1"/>
    <property type="match status" value="1"/>
</dbReference>
<comment type="pathway">
    <text evidence="2 7">Protein biosynthesis; polypeptide chain elongation.</text>
</comment>
<dbReference type="FunFam" id="2.40.50.140:FF:000004">
    <property type="entry name" value="Elongation factor P"/>
    <property type="match status" value="1"/>
</dbReference>
<sequence length="188" mass="21451">MANTSDIRNGMCMDYNNDIFVIVEFQHVKPGKGNAFVRTRLKSMTSGKVIENTFVAGHTINEVRVERRKVQYLYKDDAGYNFMNTENFEQESINESLIENPEFLKEGMEIEVLYHAAKNLPLMAELPQHMVVEVTYTEPGAKGNTATNALKLATIETGAEIKVPLFIEQGELIKVDTRTREYIERVKK</sequence>
<comment type="function">
    <text evidence="7">Involved in peptide bond synthesis. Stimulates efficient translation and peptide-bond synthesis on native or reconstituted 70S ribosomes in vitro. Probably functions indirectly by altering the affinity of the ribosome for aminoacyl-tRNA, thus increasing their reactivity as acceptors for peptidyl transferase.</text>
</comment>
<name>A0A9D7SC50_9BACT</name>
<dbReference type="InterPro" id="IPR015365">
    <property type="entry name" value="Elong-fact-P_C"/>
</dbReference>
<comment type="subcellular location">
    <subcellularLocation>
        <location evidence="1 7">Cytoplasm</location>
    </subcellularLocation>
</comment>
<feature type="domain" description="Translation elongation factor P/YeiP central" evidence="11">
    <location>
        <begin position="67"/>
        <end position="122"/>
    </location>
</feature>
<dbReference type="Pfam" id="PF09285">
    <property type="entry name" value="Elong-fact-P_C"/>
    <property type="match status" value="1"/>
</dbReference>
<dbReference type="InterPro" id="IPR008991">
    <property type="entry name" value="Translation_prot_SH3-like_sf"/>
</dbReference>
<gene>
    <name evidence="7 12" type="primary">efp</name>
    <name evidence="12" type="ORF">IPO85_20855</name>
</gene>
<reference evidence="12 13" key="1">
    <citation type="submission" date="2020-10" db="EMBL/GenBank/DDBJ databases">
        <title>Connecting structure to function with the recovery of over 1000 high-quality activated sludge metagenome-assembled genomes encoding full-length rRNA genes using long-read sequencing.</title>
        <authorList>
            <person name="Singleton C.M."/>
            <person name="Petriglieri F."/>
            <person name="Kristensen J.M."/>
            <person name="Kirkegaard R.H."/>
            <person name="Michaelsen T.Y."/>
            <person name="Andersen M.H."/>
            <person name="Karst S.M."/>
            <person name="Dueholm M.S."/>
            <person name="Nielsen P.H."/>
            <person name="Albertsen M."/>
        </authorList>
    </citation>
    <scope>NUCLEOTIDE SEQUENCE [LARGE SCALE GENOMIC DNA]</scope>
    <source>
        <strain evidence="12">Ribe_18-Q3-R11-54_BAT3C.373</strain>
    </source>
</reference>
<dbReference type="CDD" id="cd05794">
    <property type="entry name" value="S1_EF-P_repeat_2"/>
    <property type="match status" value="1"/>
</dbReference>
<evidence type="ECO:0000256" key="6">
    <source>
        <dbReference type="ARBA" id="ARBA00022917"/>
    </source>
</evidence>
<dbReference type="InterPro" id="IPR012340">
    <property type="entry name" value="NA-bd_OB-fold"/>
</dbReference>
<dbReference type="InterPro" id="IPR013185">
    <property type="entry name" value="Transl_elong_KOW-like"/>
</dbReference>
<dbReference type="EMBL" id="JADKFW010000021">
    <property type="protein sequence ID" value="MBK9719912.1"/>
    <property type="molecule type" value="Genomic_DNA"/>
</dbReference>
<dbReference type="Gene3D" id="2.30.30.30">
    <property type="match status" value="1"/>
</dbReference>
<dbReference type="Proteomes" id="UP000808349">
    <property type="component" value="Unassembled WGS sequence"/>
</dbReference>
<evidence type="ECO:0000256" key="8">
    <source>
        <dbReference type="NCBIfam" id="TIGR00038"/>
    </source>
</evidence>
<evidence type="ECO:0000259" key="11">
    <source>
        <dbReference type="SMART" id="SM01185"/>
    </source>
</evidence>
<dbReference type="NCBIfam" id="NF001810">
    <property type="entry name" value="PRK00529.1"/>
    <property type="match status" value="1"/>
</dbReference>
<dbReference type="FunFam" id="2.30.30.30:FF:000003">
    <property type="entry name" value="Elongation factor P"/>
    <property type="match status" value="1"/>
</dbReference>
<evidence type="ECO:0000256" key="3">
    <source>
        <dbReference type="ARBA" id="ARBA00009479"/>
    </source>
</evidence>
<evidence type="ECO:0000259" key="10">
    <source>
        <dbReference type="SMART" id="SM00841"/>
    </source>
</evidence>
<dbReference type="Pfam" id="PF08207">
    <property type="entry name" value="EFP_N"/>
    <property type="match status" value="1"/>
</dbReference>
<keyword evidence="6 7" id="KW-0648">Protein biosynthesis</keyword>
<dbReference type="PIRSF" id="PIRSF005901">
    <property type="entry name" value="EF-P"/>
    <property type="match status" value="1"/>
</dbReference>
<dbReference type="PANTHER" id="PTHR30053:SF12">
    <property type="entry name" value="ELONGATION FACTOR P (EF-P) FAMILY PROTEIN"/>
    <property type="match status" value="1"/>
</dbReference>
<proteinExistence type="inferred from homology"/>
<evidence type="ECO:0000256" key="2">
    <source>
        <dbReference type="ARBA" id="ARBA00004815"/>
    </source>
</evidence>
<dbReference type="Gene3D" id="2.40.50.140">
    <property type="entry name" value="Nucleic acid-binding proteins"/>
    <property type="match status" value="2"/>
</dbReference>
<dbReference type="InterPro" id="IPR013852">
    <property type="entry name" value="Transl_elong_P/YeiP_CS"/>
</dbReference>
<evidence type="ECO:0000313" key="13">
    <source>
        <dbReference type="Proteomes" id="UP000808349"/>
    </source>
</evidence>
<dbReference type="GO" id="GO:0005829">
    <property type="term" value="C:cytosol"/>
    <property type="evidence" value="ECO:0007669"/>
    <property type="project" value="UniProtKB-ARBA"/>
</dbReference>
<dbReference type="PANTHER" id="PTHR30053">
    <property type="entry name" value="ELONGATION FACTOR P"/>
    <property type="match status" value="1"/>
</dbReference>
<evidence type="ECO:0000256" key="7">
    <source>
        <dbReference type="HAMAP-Rule" id="MF_00141"/>
    </source>
</evidence>